<comment type="caution">
    <text evidence="1">The sequence shown here is derived from an EMBL/GenBank/DDBJ whole genome shotgun (WGS) entry which is preliminary data.</text>
</comment>
<accession>A0A418MMS9</accession>
<name>A0A418MMS9_9ACTN</name>
<protein>
    <submittedName>
        <fullName evidence="1">Uncharacterized protein</fullName>
    </submittedName>
</protein>
<keyword evidence="2" id="KW-1185">Reference proteome</keyword>
<organism evidence="1 2">
    <name type="scientific">Micromonospora radicis</name>
    <dbReference type="NCBI Taxonomy" id="1894971"/>
    <lineage>
        <taxon>Bacteria</taxon>
        <taxon>Bacillati</taxon>
        <taxon>Actinomycetota</taxon>
        <taxon>Actinomycetes</taxon>
        <taxon>Micromonosporales</taxon>
        <taxon>Micromonosporaceae</taxon>
        <taxon>Micromonospora</taxon>
    </lineage>
</organism>
<reference evidence="1 2" key="1">
    <citation type="submission" date="2018-08" db="EMBL/GenBank/DDBJ databases">
        <title>Jishengella sp. nov., isolated from a root of Azadirachta indica A. Juss. var. siamensis Valenton.</title>
        <authorList>
            <person name="Kuncharoen N."/>
            <person name="Tanasupawat S."/>
            <person name="Kudo T."/>
            <person name="Ohkuma M."/>
        </authorList>
    </citation>
    <scope>NUCLEOTIDE SEQUENCE [LARGE SCALE GENOMIC DNA]</scope>
    <source>
        <strain evidence="1 2">AZ1-13</strain>
    </source>
</reference>
<dbReference type="AlphaFoldDB" id="A0A418MMS9"/>
<sequence length="156" mass="17121">MPDDPGVATIHVLQAGVTKPGPDRLACAAWLALVHEATRKLGGVVITSVEEPTVGRNYYRVGVRLRDGVSLSILFNAAANLVAGAQRHDPGRIDAVFVDVPAADVYRYAGLRVATGAELDQPLNDRHLRLLTDEERRDVAYHQPERLGDLLFNWFD</sequence>
<evidence type="ECO:0000313" key="1">
    <source>
        <dbReference type="EMBL" id="RIV30240.1"/>
    </source>
</evidence>
<dbReference type="OrthoDB" id="6313019at2"/>
<evidence type="ECO:0000313" key="2">
    <source>
        <dbReference type="Proteomes" id="UP000283832"/>
    </source>
</evidence>
<dbReference type="EMBL" id="QXEC01000046">
    <property type="protein sequence ID" value="RIV30240.1"/>
    <property type="molecule type" value="Genomic_DNA"/>
</dbReference>
<gene>
    <name evidence="1" type="ORF">D2L64_26200</name>
</gene>
<proteinExistence type="predicted"/>
<dbReference type="Proteomes" id="UP000283832">
    <property type="component" value="Unassembled WGS sequence"/>
</dbReference>